<feature type="non-terminal residue" evidence="1">
    <location>
        <position position="1"/>
    </location>
</feature>
<dbReference type="AlphaFoldDB" id="A0A819Z6M1"/>
<name>A0A819Z6M1_9BILA</name>
<reference evidence="1" key="1">
    <citation type="submission" date="2021-02" db="EMBL/GenBank/DDBJ databases">
        <authorList>
            <person name="Nowell W R."/>
        </authorList>
    </citation>
    <scope>NUCLEOTIDE SEQUENCE</scope>
</reference>
<comment type="caution">
    <text evidence="1">The sequence shown here is derived from an EMBL/GenBank/DDBJ whole genome shotgun (WGS) entry which is preliminary data.</text>
</comment>
<dbReference type="Proteomes" id="UP000663844">
    <property type="component" value="Unassembled WGS sequence"/>
</dbReference>
<gene>
    <name evidence="1" type="ORF">OXD698_LOCUS38896</name>
</gene>
<organism evidence="1 2">
    <name type="scientific">Adineta steineri</name>
    <dbReference type="NCBI Taxonomy" id="433720"/>
    <lineage>
        <taxon>Eukaryota</taxon>
        <taxon>Metazoa</taxon>
        <taxon>Spiralia</taxon>
        <taxon>Gnathifera</taxon>
        <taxon>Rotifera</taxon>
        <taxon>Eurotatoria</taxon>
        <taxon>Bdelloidea</taxon>
        <taxon>Adinetida</taxon>
        <taxon>Adinetidae</taxon>
        <taxon>Adineta</taxon>
    </lineage>
</organism>
<proteinExistence type="predicted"/>
<accession>A0A819Z6M1</accession>
<evidence type="ECO:0000313" key="2">
    <source>
        <dbReference type="Proteomes" id="UP000663844"/>
    </source>
</evidence>
<protein>
    <submittedName>
        <fullName evidence="1">Uncharacterized protein</fullName>
    </submittedName>
</protein>
<dbReference type="EMBL" id="CAJOAZ010007593">
    <property type="protein sequence ID" value="CAF4166176.1"/>
    <property type="molecule type" value="Genomic_DNA"/>
</dbReference>
<evidence type="ECO:0000313" key="1">
    <source>
        <dbReference type="EMBL" id="CAF4166176.1"/>
    </source>
</evidence>
<sequence>KLNIGDVIYSLMDINERFVRLLFDPLYIQNLNITLMTIKSFYQRTFSIHKQVLSNICKNILPNIHDQVKQLVIEQHSIKRILTHNYSQLYSLSLVNFKEKILCKYLRDHSALRDLLTQQITHLNIDIQSDEVPILLSKISLYMFILILTLCQRLTYLNFCQLFSYRNSFLSIYKLPKICPTYSTLMELKINVETFNDCLCLVDGRFDSLSKLTINVREIKYERKQINNEIKFPKLKYFSLTSFSYTFHFDDYIIPLLRRMINLEELILFLSVIGNDSALIDGIELHNQVSVHMSHLNKFVFSINTGIRIVNNEMDVPSNQDIENSFIGKEYGQVGSCVHFEPNTPEDTTIDYDQAKGVVKSHIYSLPYQFESFLHLNSSFQGGIFPFLKNLKISNMEPQKKKQHPSTLISFPHLNLLNLIDAHNDYAEQFLVDTDIHLPSYKDDESLRDWFRSFAALSLLPLHHMLSGLQCLLRILPNYPGIQRFHDYYHNTFAPFSRFPPHMYNHYRNITPRTINYLEGRHNRMKKHVNSPHPNIYIAIDLLQKEQSLASFSRIRDDLGAPAPKRRKNNVISDQCLNKLWQRYDEGRTDIPAFLKAA</sequence>